<evidence type="ECO:0000313" key="2">
    <source>
        <dbReference type="Proteomes" id="UP000615026"/>
    </source>
</evidence>
<dbReference type="Gene3D" id="1.10.1220.10">
    <property type="entry name" value="Met repressor-like"/>
    <property type="match status" value="1"/>
</dbReference>
<gene>
    <name evidence="1" type="ORF">IQ260_24780</name>
</gene>
<dbReference type="EMBL" id="JADEXP010000333">
    <property type="protein sequence ID" value="MBE9069862.1"/>
    <property type="molecule type" value="Genomic_DNA"/>
</dbReference>
<reference evidence="1" key="1">
    <citation type="submission" date="2020-10" db="EMBL/GenBank/DDBJ databases">
        <authorList>
            <person name="Castelo-Branco R."/>
            <person name="Eusebio N."/>
            <person name="Adriana R."/>
            <person name="Vieira A."/>
            <person name="Brugerolle De Fraissinette N."/>
            <person name="Rezende De Castro R."/>
            <person name="Schneider M.P."/>
            <person name="Vasconcelos V."/>
            <person name="Leao P.N."/>
        </authorList>
    </citation>
    <scope>NUCLEOTIDE SEQUENCE</scope>
    <source>
        <strain evidence="1">LEGE 11479</strain>
    </source>
</reference>
<dbReference type="NCBIfam" id="NF041551">
    <property type="entry name" value="YlcI_YnfO_N"/>
    <property type="match status" value="1"/>
</dbReference>
<dbReference type="GO" id="GO:0006355">
    <property type="term" value="P:regulation of DNA-templated transcription"/>
    <property type="evidence" value="ECO:0007669"/>
    <property type="project" value="InterPro"/>
</dbReference>
<dbReference type="RefSeq" id="WP_193995750.1">
    <property type="nucleotide sequence ID" value="NZ_JADEXP010000333.1"/>
</dbReference>
<dbReference type="InterPro" id="IPR010985">
    <property type="entry name" value="Ribbon_hlx_hlx"/>
</dbReference>
<dbReference type="Proteomes" id="UP000615026">
    <property type="component" value="Unassembled WGS sequence"/>
</dbReference>
<sequence>MSRLTLRLPETLHQQLTNLAEGEGVSLNQYIVYALTRQVTLAYSVSEVPKEEIRQQELSFQSLIQDLGKASSSEIATVLTERETVIPEKELDANTVTLLQQRIQDTATSGGDA</sequence>
<dbReference type="AlphaFoldDB" id="A0A929FCA9"/>
<organism evidence="1 2">
    <name type="scientific">Leptolyngbya cf. ectocarpi LEGE 11479</name>
    <dbReference type="NCBI Taxonomy" id="1828722"/>
    <lineage>
        <taxon>Bacteria</taxon>
        <taxon>Bacillati</taxon>
        <taxon>Cyanobacteriota</taxon>
        <taxon>Cyanophyceae</taxon>
        <taxon>Leptolyngbyales</taxon>
        <taxon>Leptolyngbyaceae</taxon>
        <taxon>Leptolyngbya group</taxon>
        <taxon>Leptolyngbya</taxon>
    </lineage>
</organism>
<dbReference type="InterPro" id="IPR013321">
    <property type="entry name" value="Arc_rbn_hlx_hlx"/>
</dbReference>
<dbReference type="Pfam" id="PF05534">
    <property type="entry name" value="HicB"/>
    <property type="match status" value="1"/>
</dbReference>
<protein>
    <submittedName>
        <fullName evidence="1">Toxin-antitoxin system HicB family antitoxin</fullName>
    </submittedName>
</protein>
<keyword evidence="2" id="KW-1185">Reference proteome</keyword>
<accession>A0A929FCA9</accession>
<evidence type="ECO:0000313" key="1">
    <source>
        <dbReference type="EMBL" id="MBE9069862.1"/>
    </source>
</evidence>
<proteinExistence type="predicted"/>
<comment type="caution">
    <text evidence="1">The sequence shown here is derived from an EMBL/GenBank/DDBJ whole genome shotgun (WGS) entry which is preliminary data.</text>
</comment>
<dbReference type="SUPFAM" id="SSF47598">
    <property type="entry name" value="Ribbon-helix-helix"/>
    <property type="match status" value="1"/>
</dbReference>
<name>A0A929FCA9_LEPEC</name>
<dbReference type="InterPro" id="IPR008651">
    <property type="entry name" value="Uncharacterised_HicB"/>
</dbReference>